<dbReference type="Pfam" id="PF13350">
    <property type="entry name" value="Y_phosphatase3"/>
    <property type="match status" value="1"/>
</dbReference>
<sequence>MANRTEVLPKLRSPEYALQNVLNCRDVGKTVNSFLTKKIVREGVFFRSARPDDATPGDRALIRDVLGVRTIVDLRSDTELLNATRKRQAEQSNPRLWEANPALAEPLQLPGVQYVKVSITGRSFERHLLRQLSWWDFARVLFLYVFGFRMLAASLLGRKVLAPRGLVRLGLDTLDASKEDINAALTSLLRPGGLPLLVHCTQGKDRTGLIVLLVLMILGVPLHAIEFDYRSSDEALLPERERRMAEIKEIGLTEEFGLTAPSLVRKIHDHLEERYGGLECYLDAAGFDMTKVESLRNALAF</sequence>
<keyword evidence="3" id="KW-1185">Reference proteome</keyword>
<dbReference type="PANTHER" id="PTHR31126">
    <property type="entry name" value="TYROSINE-PROTEIN PHOSPHATASE"/>
    <property type="match status" value="1"/>
</dbReference>
<dbReference type="InterPro" id="IPR026893">
    <property type="entry name" value="Tyr/Ser_Pase_IphP-type"/>
</dbReference>
<dbReference type="PROSITE" id="PS50056">
    <property type="entry name" value="TYR_PHOSPHATASE_2"/>
    <property type="match status" value="1"/>
</dbReference>
<evidence type="ECO:0000259" key="1">
    <source>
        <dbReference type="PROSITE" id="PS50056"/>
    </source>
</evidence>
<proteinExistence type="predicted"/>
<feature type="domain" description="Tyrosine specific protein phosphatases" evidence="1">
    <location>
        <begin position="179"/>
        <end position="244"/>
    </location>
</feature>
<dbReference type="Proteomes" id="UP001217918">
    <property type="component" value="Unassembled WGS sequence"/>
</dbReference>
<dbReference type="EMBL" id="JAQQPM010000007">
    <property type="protein sequence ID" value="KAK2073738.1"/>
    <property type="molecule type" value="Genomic_DNA"/>
</dbReference>
<name>A0AAD9IA91_9PEZI</name>
<dbReference type="InterPro" id="IPR016130">
    <property type="entry name" value="Tyr_Pase_AS"/>
</dbReference>
<dbReference type="PROSITE" id="PS00383">
    <property type="entry name" value="TYR_PHOSPHATASE_1"/>
    <property type="match status" value="1"/>
</dbReference>
<evidence type="ECO:0000313" key="2">
    <source>
        <dbReference type="EMBL" id="KAK2073738.1"/>
    </source>
</evidence>
<organism evidence="2 3">
    <name type="scientific">Phyllachora maydis</name>
    <dbReference type="NCBI Taxonomy" id="1825666"/>
    <lineage>
        <taxon>Eukaryota</taxon>
        <taxon>Fungi</taxon>
        <taxon>Dikarya</taxon>
        <taxon>Ascomycota</taxon>
        <taxon>Pezizomycotina</taxon>
        <taxon>Sordariomycetes</taxon>
        <taxon>Sordariomycetidae</taxon>
        <taxon>Phyllachorales</taxon>
        <taxon>Phyllachoraceae</taxon>
        <taxon>Phyllachora</taxon>
    </lineage>
</organism>
<dbReference type="InterPro" id="IPR029021">
    <property type="entry name" value="Prot-tyrosine_phosphatase-like"/>
</dbReference>
<dbReference type="PANTHER" id="PTHR31126:SF10">
    <property type="entry name" value="PROTEIN PHOSPHATASE, PUTATIVE (AFU_ORTHOLOGUE AFUA_6G06650)-RELATED"/>
    <property type="match status" value="1"/>
</dbReference>
<dbReference type="GO" id="GO:0004721">
    <property type="term" value="F:phosphoprotein phosphatase activity"/>
    <property type="evidence" value="ECO:0007669"/>
    <property type="project" value="InterPro"/>
</dbReference>
<protein>
    <recommendedName>
        <fullName evidence="1">Tyrosine specific protein phosphatases domain-containing protein</fullName>
    </recommendedName>
</protein>
<evidence type="ECO:0000313" key="3">
    <source>
        <dbReference type="Proteomes" id="UP001217918"/>
    </source>
</evidence>
<gene>
    <name evidence="2" type="ORF">P8C59_007990</name>
</gene>
<reference evidence="2" key="1">
    <citation type="journal article" date="2023" name="Mol. Plant Microbe Interact.">
        <title>Elucidating the Obligate Nature and Biological Capacity of an Invasive Fungal Corn Pathogen.</title>
        <authorList>
            <person name="MacCready J.S."/>
            <person name="Roggenkamp E.M."/>
            <person name="Gdanetz K."/>
            <person name="Chilvers M.I."/>
        </authorList>
    </citation>
    <scope>NUCLEOTIDE SEQUENCE</scope>
    <source>
        <strain evidence="2">PM02</strain>
    </source>
</reference>
<dbReference type="Gene3D" id="3.90.190.10">
    <property type="entry name" value="Protein tyrosine phosphatase superfamily"/>
    <property type="match status" value="1"/>
</dbReference>
<dbReference type="AlphaFoldDB" id="A0AAD9IA91"/>
<comment type="caution">
    <text evidence="2">The sequence shown here is derived from an EMBL/GenBank/DDBJ whole genome shotgun (WGS) entry which is preliminary data.</text>
</comment>
<dbReference type="SUPFAM" id="SSF52799">
    <property type="entry name" value="(Phosphotyrosine protein) phosphatases II"/>
    <property type="match status" value="1"/>
</dbReference>
<dbReference type="InterPro" id="IPR000387">
    <property type="entry name" value="Tyr_Pase_dom"/>
</dbReference>
<accession>A0AAD9IA91</accession>